<organism evidence="2 3">
    <name type="scientific">Cylindrotheca closterium</name>
    <dbReference type="NCBI Taxonomy" id="2856"/>
    <lineage>
        <taxon>Eukaryota</taxon>
        <taxon>Sar</taxon>
        <taxon>Stramenopiles</taxon>
        <taxon>Ochrophyta</taxon>
        <taxon>Bacillariophyta</taxon>
        <taxon>Bacillariophyceae</taxon>
        <taxon>Bacillariophycidae</taxon>
        <taxon>Bacillariales</taxon>
        <taxon>Bacillariaceae</taxon>
        <taxon>Cylindrotheca</taxon>
    </lineage>
</organism>
<feature type="compositionally biased region" description="Basic residues" evidence="1">
    <location>
        <begin position="170"/>
        <end position="179"/>
    </location>
</feature>
<feature type="compositionally biased region" description="Basic residues" evidence="1">
    <location>
        <begin position="65"/>
        <end position="85"/>
    </location>
</feature>
<proteinExistence type="predicted"/>
<sequence length="206" mass="23381">MTAIAVSTPFKTMQNPLRKKSHRSSISPPPRQLSLSTDENDISISFEDLQPPAESKSNLSMSWHPRSRKEVRKNKTKMGSRHQRKYSSESISEDSAASMFYVDPFGNDCEDVEQLAERGRNIEHQRQSRRNSLPPAVCKSEMHTASTAPSPNVMIEQSRESFGEEDTAARRRRAPRRRSVAGNPRRCKAVDPDSMTDYNNMSMSNH</sequence>
<evidence type="ECO:0000313" key="3">
    <source>
        <dbReference type="Proteomes" id="UP001295423"/>
    </source>
</evidence>
<dbReference type="EMBL" id="CAKOGP040001736">
    <property type="protein sequence ID" value="CAJ1947983.1"/>
    <property type="molecule type" value="Genomic_DNA"/>
</dbReference>
<evidence type="ECO:0000313" key="2">
    <source>
        <dbReference type="EMBL" id="CAJ1947983.1"/>
    </source>
</evidence>
<dbReference type="AlphaFoldDB" id="A0AAD2FNZ7"/>
<feature type="compositionally biased region" description="Polar residues" evidence="1">
    <location>
        <begin position="196"/>
        <end position="206"/>
    </location>
</feature>
<feature type="region of interest" description="Disordered" evidence="1">
    <location>
        <begin position="119"/>
        <end position="206"/>
    </location>
</feature>
<accession>A0AAD2FNZ7</accession>
<protein>
    <submittedName>
        <fullName evidence="2">Uncharacterized protein</fullName>
    </submittedName>
</protein>
<evidence type="ECO:0000256" key="1">
    <source>
        <dbReference type="SAM" id="MobiDB-lite"/>
    </source>
</evidence>
<name>A0AAD2FNZ7_9STRA</name>
<reference evidence="2" key="1">
    <citation type="submission" date="2023-08" db="EMBL/GenBank/DDBJ databases">
        <authorList>
            <person name="Audoor S."/>
            <person name="Bilcke G."/>
        </authorList>
    </citation>
    <scope>NUCLEOTIDE SEQUENCE</scope>
</reference>
<feature type="region of interest" description="Disordered" evidence="1">
    <location>
        <begin position="1"/>
        <end position="91"/>
    </location>
</feature>
<comment type="caution">
    <text evidence="2">The sequence shown here is derived from an EMBL/GenBank/DDBJ whole genome shotgun (WGS) entry which is preliminary data.</text>
</comment>
<dbReference type="Proteomes" id="UP001295423">
    <property type="component" value="Unassembled WGS sequence"/>
</dbReference>
<keyword evidence="3" id="KW-1185">Reference proteome</keyword>
<gene>
    <name evidence="2" type="ORF">CYCCA115_LOCUS11406</name>
</gene>